<dbReference type="WBParaSite" id="nRc.2.0.1.t23677-RA">
    <property type="protein sequence ID" value="nRc.2.0.1.t23677-RA"/>
    <property type="gene ID" value="nRc.2.0.1.g23677"/>
</dbReference>
<keyword evidence="1" id="KW-1185">Reference proteome</keyword>
<evidence type="ECO:0000313" key="1">
    <source>
        <dbReference type="Proteomes" id="UP000887565"/>
    </source>
</evidence>
<proteinExistence type="predicted"/>
<evidence type="ECO:0000313" key="2">
    <source>
        <dbReference type="WBParaSite" id="nRc.2.0.1.t23677-RA"/>
    </source>
</evidence>
<dbReference type="Proteomes" id="UP000887565">
    <property type="component" value="Unplaced"/>
</dbReference>
<name>A0A915JBZ2_ROMCU</name>
<reference evidence="2" key="1">
    <citation type="submission" date="2022-11" db="UniProtKB">
        <authorList>
            <consortium name="WormBaseParasite"/>
        </authorList>
    </citation>
    <scope>IDENTIFICATION</scope>
</reference>
<protein>
    <submittedName>
        <fullName evidence="2">Uncharacterized protein</fullName>
    </submittedName>
</protein>
<accession>A0A915JBZ2</accession>
<organism evidence="1 2">
    <name type="scientific">Romanomermis culicivorax</name>
    <name type="common">Nematode worm</name>
    <dbReference type="NCBI Taxonomy" id="13658"/>
    <lineage>
        <taxon>Eukaryota</taxon>
        <taxon>Metazoa</taxon>
        <taxon>Ecdysozoa</taxon>
        <taxon>Nematoda</taxon>
        <taxon>Enoplea</taxon>
        <taxon>Dorylaimia</taxon>
        <taxon>Mermithida</taxon>
        <taxon>Mermithoidea</taxon>
        <taxon>Mermithidae</taxon>
        <taxon>Romanomermis</taxon>
    </lineage>
</organism>
<sequence>MPDLPELSRFNTLVTFPDCFSTNESKRCLHNKAGKSASKWRIRNVHGTELIVQQRRRSKKGFGAIMIECQSI</sequence>
<dbReference type="AlphaFoldDB" id="A0A915JBZ2"/>